<accession>A0A7H1ML67</accession>
<dbReference type="AlphaFoldDB" id="A0A7H1ML67"/>
<feature type="domain" description="Stealth protein CR2 conserved region 2" evidence="4">
    <location>
        <begin position="42"/>
        <end position="143"/>
    </location>
</feature>
<keyword evidence="2 6" id="KW-0808">Transferase</keyword>
<dbReference type="InterPro" id="IPR047141">
    <property type="entry name" value="Stealth"/>
</dbReference>
<dbReference type="InterPro" id="IPR021520">
    <property type="entry name" value="Stealth_CR2"/>
</dbReference>
<organism evidence="6 7">
    <name type="scientific">Weissella koreensis</name>
    <dbReference type="NCBI Taxonomy" id="165096"/>
    <lineage>
        <taxon>Bacteria</taxon>
        <taxon>Bacillati</taxon>
        <taxon>Bacillota</taxon>
        <taxon>Bacilli</taxon>
        <taxon>Lactobacillales</taxon>
        <taxon>Lactobacillaceae</taxon>
        <taxon>Weissella</taxon>
    </lineage>
</organism>
<dbReference type="Proteomes" id="UP000516446">
    <property type="component" value="Chromosome"/>
</dbReference>
<keyword evidence="7" id="KW-1185">Reference proteome</keyword>
<evidence type="ECO:0000256" key="2">
    <source>
        <dbReference type="ARBA" id="ARBA00022679"/>
    </source>
</evidence>
<dbReference type="GO" id="GO:0000271">
    <property type="term" value="P:polysaccharide biosynthetic process"/>
    <property type="evidence" value="ECO:0007669"/>
    <property type="project" value="UniProtKB-KW"/>
</dbReference>
<comment type="similarity">
    <text evidence="1">Belongs to the stealth family.</text>
</comment>
<feature type="domain" description="Stealth protein CR1 conserved region 1" evidence="5">
    <location>
        <begin position="7"/>
        <end position="34"/>
    </location>
</feature>
<dbReference type="Pfam" id="PF17101">
    <property type="entry name" value="Stealth_CR1"/>
    <property type="match status" value="1"/>
</dbReference>
<dbReference type="Pfam" id="PF11380">
    <property type="entry name" value="Stealth_CR2"/>
    <property type="match status" value="1"/>
</dbReference>
<keyword evidence="3" id="KW-0270">Exopolysaccharide synthesis</keyword>
<dbReference type="RefSeq" id="WP_006845921.1">
    <property type="nucleotide sequence ID" value="NZ_CP026847.1"/>
</dbReference>
<dbReference type="InterPro" id="IPR031358">
    <property type="entry name" value="Stealth_CR1"/>
</dbReference>
<evidence type="ECO:0000313" key="7">
    <source>
        <dbReference type="Proteomes" id="UP000516446"/>
    </source>
</evidence>
<proteinExistence type="inferred from homology"/>
<evidence type="ECO:0000259" key="4">
    <source>
        <dbReference type="Pfam" id="PF11380"/>
    </source>
</evidence>
<evidence type="ECO:0000256" key="3">
    <source>
        <dbReference type="ARBA" id="ARBA00023169"/>
    </source>
</evidence>
<evidence type="ECO:0000313" key="6">
    <source>
        <dbReference type="EMBL" id="QNT64203.1"/>
    </source>
</evidence>
<dbReference type="PANTHER" id="PTHR24045">
    <property type="match status" value="1"/>
</dbReference>
<reference evidence="6 7" key="1">
    <citation type="submission" date="2019-08" db="EMBL/GenBank/DDBJ databases">
        <authorList>
            <person name="Chang H.C."/>
            <person name="Mun S.Y."/>
        </authorList>
    </citation>
    <scope>NUCLEOTIDE SEQUENCE [LARGE SCALE GENOMIC DNA]</scope>
    <source>
        <strain evidence="6 7">SK</strain>
    </source>
</reference>
<dbReference type="EMBL" id="CP043431">
    <property type="protein sequence ID" value="QNT64203.1"/>
    <property type="molecule type" value="Genomic_DNA"/>
</dbReference>
<evidence type="ECO:0000256" key="1">
    <source>
        <dbReference type="ARBA" id="ARBA00007583"/>
    </source>
</evidence>
<name>A0A7H1ML67_9LACO</name>
<sequence>MAKELEFPIDFVVTWVDGADPKWLKKRNIFEDGNMDDKSETRFRDYNLFNYWFRAVEKYAPWVNKIYLVTDNQIPEWLNVDHEKLVLIDHKDIIEKDNLPTFNSNAIEVNLFKIKKLSEHFVIFNDDMFLNAPVEPSDFFWFDGRPRDTAGLNAIMPVEDFDHITANNITIINKKFNKMNVIKHNFFKFFNLKNGPLNIYTLLLLFLPRFTRFYDLHIPYSNLKSEFTNVMKENKDFFEVTSSNKFRSTSDISIWSVRYTQIAKGNFKPRKFNFGKFYNLTQIEEITQDIKRSKHKVIDINDSSDVDSILFQERVSQLYKAFNVHLSKKSEYEK</sequence>
<gene>
    <name evidence="6" type="ORF">FY536_02455</name>
</gene>
<evidence type="ECO:0000259" key="5">
    <source>
        <dbReference type="Pfam" id="PF17101"/>
    </source>
</evidence>
<dbReference type="PANTHER" id="PTHR24045:SF0">
    <property type="entry name" value="N-ACETYLGLUCOSAMINE-1-PHOSPHOTRANSFERASE SUBUNITS ALPHA_BETA"/>
    <property type="match status" value="1"/>
</dbReference>
<protein>
    <submittedName>
        <fullName evidence="6">Sugar phosphotransferase</fullName>
    </submittedName>
</protein>
<dbReference type="GO" id="GO:0016772">
    <property type="term" value="F:transferase activity, transferring phosphorus-containing groups"/>
    <property type="evidence" value="ECO:0007669"/>
    <property type="project" value="InterPro"/>
</dbReference>